<protein>
    <recommendedName>
        <fullName evidence="7">DNA 3'-5' helicase</fullName>
        <ecNumber evidence="7">5.6.2.4</ecNumber>
    </recommendedName>
</protein>
<keyword evidence="2 9" id="KW-0378">Hydrolase</keyword>
<dbReference type="Gene3D" id="3.40.50.300">
    <property type="entry name" value="P-loop containing nucleotide triphosphate hydrolases"/>
    <property type="match status" value="4"/>
</dbReference>
<gene>
    <name evidence="13" type="ORF">BI308_10565</name>
</gene>
<dbReference type="GO" id="GO:0005524">
    <property type="term" value="F:ATP binding"/>
    <property type="evidence" value="ECO:0007669"/>
    <property type="project" value="UniProtKB-UniRule"/>
</dbReference>
<evidence type="ECO:0000313" key="14">
    <source>
        <dbReference type="Proteomes" id="UP000183940"/>
    </source>
</evidence>
<evidence type="ECO:0000256" key="1">
    <source>
        <dbReference type="ARBA" id="ARBA00022741"/>
    </source>
</evidence>
<evidence type="ECO:0000256" key="3">
    <source>
        <dbReference type="ARBA" id="ARBA00022806"/>
    </source>
</evidence>
<keyword evidence="3 9" id="KW-0347">Helicase</keyword>
<feature type="domain" description="UvrD-like helicase C-terminal" evidence="12">
    <location>
        <begin position="407"/>
        <end position="672"/>
    </location>
</feature>
<dbReference type="STRING" id="1925591.BI308_10565"/>
<name>A0A1L9QSE3_9CYAN</name>
<dbReference type="Pfam" id="PF13361">
    <property type="entry name" value="UvrD_C"/>
    <property type="match status" value="1"/>
</dbReference>
<evidence type="ECO:0000256" key="6">
    <source>
        <dbReference type="ARBA" id="ARBA00034617"/>
    </source>
</evidence>
<feature type="binding site" evidence="9">
    <location>
        <begin position="48"/>
        <end position="55"/>
    </location>
    <ligand>
        <name>ATP</name>
        <dbReference type="ChEBI" id="CHEBI:30616"/>
    </ligand>
</feature>
<dbReference type="PANTHER" id="PTHR11070">
    <property type="entry name" value="UVRD / RECB / PCRA DNA HELICASE FAMILY MEMBER"/>
    <property type="match status" value="1"/>
</dbReference>
<feature type="domain" description="UvrD-like helicase ATP-binding" evidence="11">
    <location>
        <begin position="27"/>
        <end position="383"/>
    </location>
</feature>
<dbReference type="InterPro" id="IPR014017">
    <property type="entry name" value="DNA_helicase_UvrD-like_C"/>
</dbReference>
<keyword evidence="5" id="KW-0413">Isomerase</keyword>
<evidence type="ECO:0000256" key="2">
    <source>
        <dbReference type="ARBA" id="ARBA00022801"/>
    </source>
</evidence>
<dbReference type="InterPro" id="IPR027417">
    <property type="entry name" value="P-loop_NTPase"/>
</dbReference>
<dbReference type="GO" id="GO:0033202">
    <property type="term" value="C:DNA helicase complex"/>
    <property type="evidence" value="ECO:0007669"/>
    <property type="project" value="TreeGrafter"/>
</dbReference>
<evidence type="ECO:0000256" key="10">
    <source>
        <dbReference type="SAM" id="MobiDB-lite"/>
    </source>
</evidence>
<dbReference type="EC" id="5.6.2.4" evidence="7"/>
<evidence type="ECO:0000256" key="7">
    <source>
        <dbReference type="ARBA" id="ARBA00034808"/>
    </source>
</evidence>
<dbReference type="EMBL" id="MLAW01000015">
    <property type="protein sequence ID" value="OJJ25584.1"/>
    <property type="molecule type" value="Genomic_DNA"/>
</dbReference>
<evidence type="ECO:0000256" key="5">
    <source>
        <dbReference type="ARBA" id="ARBA00023235"/>
    </source>
</evidence>
<dbReference type="AlphaFoldDB" id="A0A1L9QSE3"/>
<dbReference type="GO" id="GO:0005829">
    <property type="term" value="C:cytosol"/>
    <property type="evidence" value="ECO:0007669"/>
    <property type="project" value="TreeGrafter"/>
</dbReference>
<comment type="catalytic activity">
    <reaction evidence="8">
        <text>ATP + H2O = ADP + phosphate + H(+)</text>
        <dbReference type="Rhea" id="RHEA:13065"/>
        <dbReference type="ChEBI" id="CHEBI:15377"/>
        <dbReference type="ChEBI" id="CHEBI:15378"/>
        <dbReference type="ChEBI" id="CHEBI:30616"/>
        <dbReference type="ChEBI" id="CHEBI:43474"/>
        <dbReference type="ChEBI" id="CHEBI:456216"/>
        <dbReference type="EC" id="5.6.2.4"/>
    </reaction>
</comment>
<proteinExistence type="predicted"/>
<keyword evidence="1 9" id="KW-0547">Nucleotide-binding</keyword>
<dbReference type="GO" id="GO:0000725">
    <property type="term" value="P:recombinational repair"/>
    <property type="evidence" value="ECO:0007669"/>
    <property type="project" value="TreeGrafter"/>
</dbReference>
<evidence type="ECO:0000256" key="4">
    <source>
        <dbReference type="ARBA" id="ARBA00022840"/>
    </source>
</evidence>
<dbReference type="GO" id="GO:0016887">
    <property type="term" value="F:ATP hydrolysis activity"/>
    <property type="evidence" value="ECO:0007669"/>
    <property type="project" value="RHEA"/>
</dbReference>
<dbReference type="GO" id="GO:0003677">
    <property type="term" value="F:DNA binding"/>
    <property type="evidence" value="ECO:0007669"/>
    <property type="project" value="InterPro"/>
</dbReference>
<keyword evidence="4 9" id="KW-0067">ATP-binding</keyword>
<dbReference type="InterPro" id="IPR014016">
    <property type="entry name" value="UvrD-like_ATP-bd"/>
</dbReference>
<comment type="catalytic activity">
    <reaction evidence="6">
        <text>Couples ATP hydrolysis with the unwinding of duplex DNA by translocating in the 3'-5' direction.</text>
        <dbReference type="EC" id="5.6.2.4"/>
    </reaction>
</comment>
<feature type="region of interest" description="Disordered" evidence="10">
    <location>
        <begin position="415"/>
        <end position="438"/>
    </location>
</feature>
<dbReference type="SUPFAM" id="SSF52540">
    <property type="entry name" value="P-loop containing nucleoside triphosphate hydrolases"/>
    <property type="match status" value="1"/>
</dbReference>
<comment type="caution">
    <text evidence="13">The sequence shown here is derived from an EMBL/GenBank/DDBJ whole genome shotgun (WGS) entry which is preliminary data.</text>
</comment>
<dbReference type="PROSITE" id="PS51198">
    <property type="entry name" value="UVRD_HELICASE_ATP_BIND"/>
    <property type="match status" value="1"/>
</dbReference>
<dbReference type="Pfam" id="PF00580">
    <property type="entry name" value="UvrD-helicase"/>
    <property type="match status" value="1"/>
</dbReference>
<evidence type="ECO:0000256" key="9">
    <source>
        <dbReference type="PROSITE-ProRule" id="PRU00560"/>
    </source>
</evidence>
<organism evidence="13 14">
    <name type="scientific">Roseofilum reptotaenium AO1-A</name>
    <dbReference type="NCBI Taxonomy" id="1925591"/>
    <lineage>
        <taxon>Bacteria</taxon>
        <taxon>Bacillati</taxon>
        <taxon>Cyanobacteriota</taxon>
        <taxon>Cyanophyceae</taxon>
        <taxon>Desertifilales</taxon>
        <taxon>Desertifilaceae</taxon>
        <taxon>Roseofilum</taxon>
    </lineage>
</organism>
<evidence type="ECO:0000256" key="8">
    <source>
        <dbReference type="ARBA" id="ARBA00048988"/>
    </source>
</evidence>
<dbReference type="InterPro" id="IPR000212">
    <property type="entry name" value="DNA_helicase_UvrD/REP"/>
</dbReference>
<dbReference type="PROSITE" id="PS51217">
    <property type="entry name" value="UVRD_HELICASE_CTER"/>
    <property type="match status" value="1"/>
</dbReference>
<sequence length="807" mass="90383">MVTFLSRTTPEQPVSDRLQTGLNSIRNQLRDGQRQMADWEGGELAVSAVPGSGKSTGMAGAAAIAIAQNRLHIHHQLVVVTFTRSAAASLKGKIRRHLQTLGLPSTGFVVHTLHGLALQIATRHPELSTLSLDALTLISPNRSHQLLRQSVEHWANSHPRLYKRLLEGNQSDGEETERLRRQGVLRTEVLPHLGYTAIHEAKSSGLLPSDLFELAQIQESQTSGEHYPILRIAAGLYETYQQQLRSRSLIDYDDMILGALRVLEDVGARRLWQNQVFAVFEDEAQDSSPLQAKLLEILAQKEQDSVGAGLPSSGLIDKNFDKPAPNSDKNANKSTINLIRVGDPNQAINSTFTPADPIYFRQFCDRLRTQNQLISLDCAGRSSPIILQAANFMLQWVNRHIQQQNQPAPLPFSVQRIKPVPSEDPQPDANPAPEGNGLELYAPRDVFQSVDLIGDRIKTLFTQDPYRSAAVLVRTNDQGRFVAHQLREKYGTEINLFEVAESDRHSHVPAEILNLLNFLERPHSPDALKAALTVLANRRLIPPQDLNALASLPEVFLYPGPLDSPGSQTSKSAQRYCRALLRARLDLPPYQLIPFLGLALRYTQNELATADKLAERVTQQTLGDSSLSALLRVLTEIVQSERFEPVQVDTADDSPYMRLNQLTIITMHKAKGLDWDYVFLPFLHKNMIPGSFWTPPQTRFLGEFSLAEVARAQIRAYLHDDPIPEGDEAWQEAEQLKTAEEYRLLYVAMTRAKRLLWMSAANKAPFTWSKFNVNRQMTLQSQSVCPVFPALKRQFPESAISIRGCEN</sequence>
<evidence type="ECO:0000313" key="13">
    <source>
        <dbReference type="EMBL" id="OJJ25584.1"/>
    </source>
</evidence>
<keyword evidence="14" id="KW-1185">Reference proteome</keyword>
<dbReference type="GO" id="GO:0043138">
    <property type="term" value="F:3'-5' DNA helicase activity"/>
    <property type="evidence" value="ECO:0007669"/>
    <property type="project" value="UniProtKB-EC"/>
</dbReference>
<evidence type="ECO:0000259" key="12">
    <source>
        <dbReference type="PROSITE" id="PS51217"/>
    </source>
</evidence>
<evidence type="ECO:0000259" key="11">
    <source>
        <dbReference type="PROSITE" id="PS51198"/>
    </source>
</evidence>
<accession>A0A1L9QSE3</accession>
<reference evidence="13" key="1">
    <citation type="submission" date="2016-10" db="EMBL/GenBank/DDBJ databases">
        <title>CRISPR-Cas defence system in Roseofilum reptotaenium: evidence of a bacteriophage-cyanobacterium arms race in the coral black band disease.</title>
        <authorList>
            <person name="Buerger P."/>
            <person name="Wood-Charlson E.M."/>
            <person name="Weynberg K.D."/>
            <person name="Willis B."/>
            <person name="Van Oppen M.J."/>
        </authorList>
    </citation>
    <scope>NUCLEOTIDE SEQUENCE [LARGE SCALE GENOMIC DNA]</scope>
    <source>
        <strain evidence="13">AO1-A</strain>
    </source>
</reference>
<dbReference type="PANTHER" id="PTHR11070:SF2">
    <property type="entry name" value="ATP-DEPENDENT DNA HELICASE SRS2"/>
    <property type="match status" value="1"/>
</dbReference>
<dbReference type="Proteomes" id="UP000183940">
    <property type="component" value="Unassembled WGS sequence"/>
</dbReference>